<comment type="caution">
    <text evidence="5">The sequence shown here is derived from an EMBL/GenBank/DDBJ whole genome shotgun (WGS) entry which is preliminary data.</text>
</comment>
<gene>
    <name evidence="5" type="ORF">CYMTET_33157</name>
</gene>
<protein>
    <recommendedName>
        <fullName evidence="4">C2 domain-containing protein</fullName>
    </recommendedName>
</protein>
<dbReference type="CDD" id="cd00030">
    <property type="entry name" value="C2"/>
    <property type="match status" value="1"/>
</dbReference>
<feature type="domain" description="C2" evidence="4">
    <location>
        <begin position="2"/>
        <end position="163"/>
    </location>
</feature>
<evidence type="ECO:0000259" key="4">
    <source>
        <dbReference type="PROSITE" id="PS50004"/>
    </source>
</evidence>
<evidence type="ECO:0000256" key="1">
    <source>
        <dbReference type="ARBA" id="ARBA00022723"/>
    </source>
</evidence>
<reference evidence="5 6" key="1">
    <citation type="journal article" date="2015" name="Genome Biol. Evol.">
        <title>Comparative Genomics of a Bacterivorous Green Alga Reveals Evolutionary Causalities and Consequences of Phago-Mixotrophic Mode of Nutrition.</title>
        <authorList>
            <person name="Burns J.A."/>
            <person name="Paasch A."/>
            <person name="Narechania A."/>
            <person name="Kim E."/>
        </authorList>
    </citation>
    <scope>NUCLEOTIDE SEQUENCE [LARGE SCALE GENOMIC DNA]</scope>
    <source>
        <strain evidence="5 6">PLY_AMNH</strain>
    </source>
</reference>
<organism evidence="5 6">
    <name type="scientific">Cymbomonas tetramitiformis</name>
    <dbReference type="NCBI Taxonomy" id="36881"/>
    <lineage>
        <taxon>Eukaryota</taxon>
        <taxon>Viridiplantae</taxon>
        <taxon>Chlorophyta</taxon>
        <taxon>Pyramimonadophyceae</taxon>
        <taxon>Pyramimonadales</taxon>
        <taxon>Pyramimonadaceae</taxon>
        <taxon>Cymbomonas</taxon>
    </lineage>
</organism>
<proteinExistence type="predicted"/>
<dbReference type="Pfam" id="PF00168">
    <property type="entry name" value="C2"/>
    <property type="match status" value="2"/>
</dbReference>
<dbReference type="PROSITE" id="PS50004">
    <property type="entry name" value="C2"/>
    <property type="match status" value="1"/>
</dbReference>
<sequence length="284" mass="30859">MRESNRSSSFGYFSDKGTRDPIGALYVTLHSGDGLKSEGSSGNPCVKFWVDQQDSPQSSAASPEASKGVKSARKSVAKLIRGISAASSEAGVQSSSVQETTLKPIWEESFRLEVYSYSALLRCEVYDHDRFSEDFLGECEVGLAPCLGQYGELLEKRTYPLAGKLKGQGGGLDAKATAGTLCMTLVFESRERPQVSLSVEEAWTLPVQGNVRCDVCFGSNPVGKTHYASATEGRASWGANFIFDIVELEDTTMDVQVIHKTEQMMVSSSHPRSRQVQGMEAARL</sequence>
<dbReference type="InterPro" id="IPR000008">
    <property type="entry name" value="C2_dom"/>
</dbReference>
<dbReference type="Gene3D" id="2.60.40.150">
    <property type="entry name" value="C2 domain"/>
    <property type="match status" value="1"/>
</dbReference>
<dbReference type="PANTHER" id="PTHR45911">
    <property type="entry name" value="C2 DOMAIN-CONTAINING PROTEIN"/>
    <property type="match status" value="1"/>
</dbReference>
<keyword evidence="6" id="KW-1185">Reference proteome</keyword>
<feature type="compositionally biased region" description="Polar residues" evidence="3">
    <location>
        <begin position="264"/>
        <end position="276"/>
    </location>
</feature>
<feature type="region of interest" description="Disordered" evidence="3">
    <location>
        <begin position="1"/>
        <end position="20"/>
    </location>
</feature>
<dbReference type="AlphaFoldDB" id="A0AAE0FDN6"/>
<dbReference type="EMBL" id="LGRX02020134">
    <property type="protein sequence ID" value="KAK3257768.1"/>
    <property type="molecule type" value="Genomic_DNA"/>
</dbReference>
<keyword evidence="1" id="KW-0479">Metal-binding</keyword>
<name>A0AAE0FDN6_9CHLO</name>
<dbReference type="Proteomes" id="UP001190700">
    <property type="component" value="Unassembled WGS sequence"/>
</dbReference>
<dbReference type="InterPro" id="IPR035892">
    <property type="entry name" value="C2_domain_sf"/>
</dbReference>
<feature type="region of interest" description="Disordered" evidence="3">
    <location>
        <begin position="264"/>
        <end position="284"/>
    </location>
</feature>
<evidence type="ECO:0000313" key="6">
    <source>
        <dbReference type="Proteomes" id="UP001190700"/>
    </source>
</evidence>
<dbReference type="SMART" id="SM00239">
    <property type="entry name" value="C2"/>
    <property type="match status" value="1"/>
</dbReference>
<evidence type="ECO:0000256" key="3">
    <source>
        <dbReference type="SAM" id="MobiDB-lite"/>
    </source>
</evidence>
<feature type="compositionally biased region" description="Polar residues" evidence="3">
    <location>
        <begin position="1"/>
        <end position="11"/>
    </location>
</feature>
<evidence type="ECO:0000313" key="5">
    <source>
        <dbReference type="EMBL" id="KAK3257768.1"/>
    </source>
</evidence>
<dbReference type="SUPFAM" id="SSF49562">
    <property type="entry name" value="C2 domain (Calcium/lipid-binding domain, CaLB)"/>
    <property type="match status" value="1"/>
</dbReference>
<keyword evidence="2" id="KW-0106">Calcium</keyword>
<evidence type="ECO:0000256" key="2">
    <source>
        <dbReference type="ARBA" id="ARBA00022837"/>
    </source>
</evidence>
<accession>A0AAE0FDN6</accession>
<dbReference type="GO" id="GO:0046872">
    <property type="term" value="F:metal ion binding"/>
    <property type="evidence" value="ECO:0007669"/>
    <property type="project" value="UniProtKB-KW"/>
</dbReference>